<dbReference type="InterPro" id="IPR035965">
    <property type="entry name" value="PAS-like_dom_sf"/>
</dbReference>
<dbReference type="Pfam" id="PF02518">
    <property type="entry name" value="HATPase_c"/>
    <property type="match status" value="1"/>
</dbReference>
<dbReference type="InterPro" id="IPR036097">
    <property type="entry name" value="HisK_dim/P_sf"/>
</dbReference>
<dbReference type="Pfam" id="PF00989">
    <property type="entry name" value="PAS"/>
    <property type="match status" value="1"/>
</dbReference>
<protein>
    <recommendedName>
        <fullName evidence="2">histidine kinase</fullName>
        <ecNumber evidence="2">2.7.13.3</ecNumber>
    </recommendedName>
</protein>
<dbReference type="GO" id="GO:0006355">
    <property type="term" value="P:regulation of DNA-templated transcription"/>
    <property type="evidence" value="ECO:0007669"/>
    <property type="project" value="InterPro"/>
</dbReference>
<evidence type="ECO:0000256" key="1">
    <source>
        <dbReference type="ARBA" id="ARBA00000085"/>
    </source>
</evidence>
<dbReference type="PRINTS" id="PR00344">
    <property type="entry name" value="BCTRLSENSOR"/>
</dbReference>
<dbReference type="Pfam" id="PF00512">
    <property type="entry name" value="HisKA"/>
    <property type="match status" value="1"/>
</dbReference>
<reference evidence="11 12" key="1">
    <citation type="journal article" date="2016" name="Nat. Commun.">
        <title>Thousands of microbial genomes shed light on interconnected biogeochemical processes in an aquifer system.</title>
        <authorList>
            <person name="Anantharaman K."/>
            <person name="Brown C.T."/>
            <person name="Hug L.A."/>
            <person name="Sharon I."/>
            <person name="Castelle C.J."/>
            <person name="Probst A.J."/>
            <person name="Thomas B.C."/>
            <person name="Singh A."/>
            <person name="Wilkins M.J."/>
            <person name="Karaoz U."/>
            <person name="Brodie E.L."/>
            <person name="Williams K.H."/>
            <person name="Hubbard S.S."/>
            <person name="Banfield J.F."/>
        </authorList>
    </citation>
    <scope>NUCLEOTIDE SEQUENCE [LARGE SCALE GENOMIC DNA]</scope>
</reference>
<evidence type="ECO:0000256" key="2">
    <source>
        <dbReference type="ARBA" id="ARBA00012438"/>
    </source>
</evidence>
<accession>A0A1F7RJ52</accession>
<dbReference type="SUPFAM" id="SSF47384">
    <property type="entry name" value="Homodimeric domain of signal transducing histidine kinase"/>
    <property type="match status" value="1"/>
</dbReference>
<dbReference type="GO" id="GO:0000155">
    <property type="term" value="F:phosphorelay sensor kinase activity"/>
    <property type="evidence" value="ECO:0007669"/>
    <property type="project" value="InterPro"/>
</dbReference>
<keyword evidence="4" id="KW-0808">Transferase</keyword>
<dbReference type="InterPro" id="IPR003661">
    <property type="entry name" value="HisK_dim/P_dom"/>
</dbReference>
<dbReference type="InterPro" id="IPR004358">
    <property type="entry name" value="Sig_transdc_His_kin-like_C"/>
</dbReference>
<dbReference type="CDD" id="cd00075">
    <property type="entry name" value="HATPase"/>
    <property type="match status" value="1"/>
</dbReference>
<organism evidence="11 12">
    <name type="scientific">Candidatus Schekmanbacteria bacterium GWA2_38_11</name>
    <dbReference type="NCBI Taxonomy" id="1817876"/>
    <lineage>
        <taxon>Bacteria</taxon>
        <taxon>Candidatus Schekmaniibacteriota</taxon>
    </lineage>
</organism>
<keyword evidence="8" id="KW-0902">Two-component regulatory system</keyword>
<feature type="domain" description="PAS" evidence="10">
    <location>
        <begin position="4"/>
        <end position="47"/>
    </location>
</feature>
<keyword evidence="5" id="KW-0547">Nucleotide-binding</keyword>
<evidence type="ECO:0000259" key="10">
    <source>
        <dbReference type="PROSITE" id="PS50112"/>
    </source>
</evidence>
<dbReference type="PANTHER" id="PTHR43065:SF10">
    <property type="entry name" value="PEROXIDE STRESS-ACTIVATED HISTIDINE KINASE MAK3"/>
    <property type="match status" value="1"/>
</dbReference>
<dbReference type="EC" id="2.7.13.3" evidence="2"/>
<dbReference type="CDD" id="cd00130">
    <property type="entry name" value="PAS"/>
    <property type="match status" value="1"/>
</dbReference>
<keyword evidence="3" id="KW-0597">Phosphoprotein</keyword>
<dbReference type="GO" id="GO:0005524">
    <property type="term" value="F:ATP binding"/>
    <property type="evidence" value="ECO:0007669"/>
    <property type="project" value="UniProtKB-KW"/>
</dbReference>
<dbReference type="Gene3D" id="3.30.450.20">
    <property type="entry name" value="PAS domain"/>
    <property type="match status" value="1"/>
</dbReference>
<dbReference type="InterPro" id="IPR000014">
    <property type="entry name" value="PAS"/>
</dbReference>
<dbReference type="Gene3D" id="3.30.565.10">
    <property type="entry name" value="Histidine kinase-like ATPase, C-terminal domain"/>
    <property type="match status" value="1"/>
</dbReference>
<evidence type="ECO:0000256" key="5">
    <source>
        <dbReference type="ARBA" id="ARBA00022741"/>
    </source>
</evidence>
<feature type="domain" description="Histidine kinase" evidence="9">
    <location>
        <begin position="137"/>
        <end position="348"/>
    </location>
</feature>
<evidence type="ECO:0000256" key="3">
    <source>
        <dbReference type="ARBA" id="ARBA00022553"/>
    </source>
</evidence>
<dbReference type="Proteomes" id="UP000178526">
    <property type="component" value="Unassembled WGS sequence"/>
</dbReference>
<dbReference type="PROSITE" id="PS50112">
    <property type="entry name" value="PAS"/>
    <property type="match status" value="1"/>
</dbReference>
<dbReference type="SMART" id="SM00388">
    <property type="entry name" value="HisKA"/>
    <property type="match status" value="1"/>
</dbReference>
<keyword evidence="6" id="KW-0418">Kinase</keyword>
<keyword evidence="7" id="KW-0067">ATP-binding</keyword>
<dbReference type="EMBL" id="MGDB01000083">
    <property type="protein sequence ID" value="OGL40947.1"/>
    <property type="molecule type" value="Genomic_DNA"/>
</dbReference>
<dbReference type="InterPro" id="IPR005467">
    <property type="entry name" value="His_kinase_dom"/>
</dbReference>
<sequence length="348" mass="38970">MNTNIPILPNVIESLSSGIIIIDKSDCITFINSVAERLLGSKEKEVLFKPTDYLFSEKIIFDILANVKKTEEPLNYKITITKPRKRNLTLSATPVFDQEGKYNGTLVVLINTNKEKPIKFQLLKQNQKATIGTLTSWVAHEVRNPLTSMNVHLELLKGEVSENIKSPSPEILELVETLEGEVERLNNNLNEFLNFGKISSTKKKLSNLNEVVKSIIELVQPEAEMAKVEVGLKLQEDLPKTLIDVAQMRLVILNLIKNSIQAMPEGGKLIITTQKKENKVNLKIKDQGVGIPKEDLKNIFDFLYTKKKDGTGLGLTISKRIVKEHDGDIFAKSQVNKGSVFTLTLPVV</sequence>
<evidence type="ECO:0000313" key="12">
    <source>
        <dbReference type="Proteomes" id="UP000178526"/>
    </source>
</evidence>
<dbReference type="InterPro" id="IPR003594">
    <property type="entry name" value="HATPase_dom"/>
</dbReference>
<dbReference type="InterPro" id="IPR013767">
    <property type="entry name" value="PAS_fold"/>
</dbReference>
<evidence type="ECO:0000256" key="8">
    <source>
        <dbReference type="ARBA" id="ARBA00023012"/>
    </source>
</evidence>
<evidence type="ECO:0000256" key="4">
    <source>
        <dbReference type="ARBA" id="ARBA00022679"/>
    </source>
</evidence>
<dbReference type="SUPFAM" id="SSF55785">
    <property type="entry name" value="PYP-like sensor domain (PAS domain)"/>
    <property type="match status" value="1"/>
</dbReference>
<comment type="catalytic activity">
    <reaction evidence="1">
        <text>ATP + protein L-histidine = ADP + protein N-phospho-L-histidine.</text>
        <dbReference type="EC" id="2.7.13.3"/>
    </reaction>
</comment>
<evidence type="ECO:0000259" key="9">
    <source>
        <dbReference type="PROSITE" id="PS50109"/>
    </source>
</evidence>
<name>A0A1F7RJ52_9BACT</name>
<dbReference type="FunFam" id="3.30.565.10:FF:000006">
    <property type="entry name" value="Sensor histidine kinase WalK"/>
    <property type="match status" value="1"/>
</dbReference>
<proteinExistence type="predicted"/>
<evidence type="ECO:0000313" key="11">
    <source>
        <dbReference type="EMBL" id="OGL40947.1"/>
    </source>
</evidence>
<evidence type="ECO:0000256" key="6">
    <source>
        <dbReference type="ARBA" id="ARBA00022777"/>
    </source>
</evidence>
<dbReference type="SMART" id="SM00091">
    <property type="entry name" value="PAS"/>
    <property type="match status" value="1"/>
</dbReference>
<evidence type="ECO:0000256" key="7">
    <source>
        <dbReference type="ARBA" id="ARBA00022840"/>
    </source>
</evidence>
<dbReference type="SUPFAM" id="SSF55874">
    <property type="entry name" value="ATPase domain of HSP90 chaperone/DNA topoisomerase II/histidine kinase"/>
    <property type="match status" value="1"/>
</dbReference>
<gene>
    <name evidence="11" type="ORF">A2042_00985</name>
</gene>
<dbReference type="Gene3D" id="1.10.287.130">
    <property type="match status" value="1"/>
</dbReference>
<dbReference type="CDD" id="cd00082">
    <property type="entry name" value="HisKA"/>
    <property type="match status" value="1"/>
</dbReference>
<comment type="caution">
    <text evidence="11">The sequence shown here is derived from an EMBL/GenBank/DDBJ whole genome shotgun (WGS) entry which is preliminary data.</text>
</comment>
<dbReference type="InterPro" id="IPR036890">
    <property type="entry name" value="HATPase_C_sf"/>
</dbReference>
<dbReference type="PROSITE" id="PS50109">
    <property type="entry name" value="HIS_KIN"/>
    <property type="match status" value="1"/>
</dbReference>
<dbReference type="SMART" id="SM00387">
    <property type="entry name" value="HATPase_c"/>
    <property type="match status" value="1"/>
</dbReference>
<dbReference type="AlphaFoldDB" id="A0A1F7RJ52"/>
<dbReference type="PANTHER" id="PTHR43065">
    <property type="entry name" value="SENSOR HISTIDINE KINASE"/>
    <property type="match status" value="1"/>
</dbReference>